<protein>
    <submittedName>
        <fullName evidence="7">Putative amino-acid metabolite efflux pump</fullName>
    </submittedName>
</protein>
<keyword evidence="4 5" id="KW-0472">Membrane</keyword>
<dbReference type="InterPro" id="IPR050638">
    <property type="entry name" value="AA-Vitamin_Transporters"/>
</dbReference>
<comment type="caution">
    <text evidence="7">The sequence shown here is derived from an EMBL/GenBank/DDBJ whole genome shotgun (WGS) entry which is preliminary data.</text>
</comment>
<feature type="domain" description="EamA" evidence="6">
    <location>
        <begin position="6"/>
        <end position="130"/>
    </location>
</feature>
<keyword evidence="8" id="KW-1185">Reference proteome</keyword>
<evidence type="ECO:0000259" key="6">
    <source>
        <dbReference type="Pfam" id="PF00892"/>
    </source>
</evidence>
<dbReference type="EMBL" id="BBVC01000053">
    <property type="protein sequence ID" value="GAO98380.1"/>
    <property type="molecule type" value="Genomic_DNA"/>
</dbReference>
<accession>A0A0K8MCV8</accession>
<feature type="transmembrane region" description="Helical" evidence="5">
    <location>
        <begin position="117"/>
        <end position="135"/>
    </location>
</feature>
<sequence>MKPLHILMALSFSAFWGANFVAIKMSLESFSPFFQQGLRFFFVSFPLIFFVPRPRHSWKAIFKFSLFLWVFQLSFITLGLKYGVPAGMFSLLLQTKAIVVIILSTLFYHYRPCLSEIVGVILSLTGVAMIAHSIMEEETSAAYLFIIPAVLSVSYASLAFKNDTHNASNPFSITIWCAFIAMIPMFLMSLAVEGPSQALHSLETFTWRSLFALFYTVICATLIATSFYVFLLKRYGPERMIPFNLLIPVFGTFTSALVYKETFTLIQSLAIALILTGLIVNQIRRPLHSFNVFRKPITDLKDSI</sequence>
<reference evidence="7 8" key="1">
    <citation type="submission" date="2015-03" db="EMBL/GenBank/DDBJ databases">
        <title>Caedibacter varicaedens, whole genome shotgun sequence.</title>
        <authorList>
            <person name="Suzuki H."/>
            <person name="Dapper A.L."/>
            <person name="Gibson A.K."/>
            <person name="Jackson C."/>
            <person name="Lee H."/>
            <person name="Pejaver V.R."/>
            <person name="Doak T."/>
            <person name="Lynch M."/>
        </authorList>
    </citation>
    <scope>NUCLEOTIDE SEQUENCE [LARGE SCALE GENOMIC DNA]</scope>
</reference>
<proteinExistence type="predicted"/>
<feature type="transmembrane region" description="Helical" evidence="5">
    <location>
        <begin position="243"/>
        <end position="259"/>
    </location>
</feature>
<feature type="transmembrane region" description="Helical" evidence="5">
    <location>
        <begin position="212"/>
        <end position="231"/>
    </location>
</feature>
<name>A0A0K8MCV8_9PROT</name>
<feature type="transmembrane region" description="Helical" evidence="5">
    <location>
        <begin position="141"/>
        <end position="160"/>
    </location>
</feature>
<feature type="transmembrane region" description="Helical" evidence="5">
    <location>
        <begin position="88"/>
        <end position="110"/>
    </location>
</feature>
<feature type="transmembrane region" description="Helical" evidence="5">
    <location>
        <begin position="64"/>
        <end position="82"/>
    </location>
</feature>
<feature type="transmembrane region" description="Helical" evidence="5">
    <location>
        <begin position="265"/>
        <end position="283"/>
    </location>
</feature>
<evidence type="ECO:0000256" key="3">
    <source>
        <dbReference type="ARBA" id="ARBA00022989"/>
    </source>
</evidence>
<dbReference type="Pfam" id="PF00892">
    <property type="entry name" value="EamA"/>
    <property type="match status" value="2"/>
</dbReference>
<dbReference type="Proteomes" id="UP000036771">
    <property type="component" value="Unassembled WGS sequence"/>
</dbReference>
<dbReference type="STRING" id="1629334.Cva_01034"/>
<dbReference type="InterPro" id="IPR037185">
    <property type="entry name" value="EmrE-like"/>
</dbReference>
<evidence type="ECO:0000256" key="1">
    <source>
        <dbReference type="ARBA" id="ARBA00004141"/>
    </source>
</evidence>
<dbReference type="SUPFAM" id="SSF103481">
    <property type="entry name" value="Multidrug resistance efflux transporter EmrE"/>
    <property type="match status" value="2"/>
</dbReference>
<keyword evidence="2 5" id="KW-0812">Transmembrane</keyword>
<dbReference type="InterPro" id="IPR000620">
    <property type="entry name" value="EamA_dom"/>
</dbReference>
<comment type="subcellular location">
    <subcellularLocation>
        <location evidence="1">Membrane</location>
        <topology evidence="1">Multi-pass membrane protein</topology>
    </subcellularLocation>
</comment>
<feature type="domain" description="EamA" evidence="6">
    <location>
        <begin position="142"/>
        <end position="280"/>
    </location>
</feature>
<gene>
    <name evidence="7" type="primary">eamA</name>
    <name evidence="7" type="ORF">Cva_01034</name>
</gene>
<evidence type="ECO:0000313" key="7">
    <source>
        <dbReference type="EMBL" id="GAO98380.1"/>
    </source>
</evidence>
<feature type="transmembrane region" description="Helical" evidence="5">
    <location>
        <begin position="172"/>
        <end position="192"/>
    </location>
</feature>
<keyword evidence="3 5" id="KW-1133">Transmembrane helix</keyword>
<dbReference type="PANTHER" id="PTHR32322:SF9">
    <property type="entry name" value="AMINO-ACID METABOLITE EFFLUX PUMP-RELATED"/>
    <property type="match status" value="1"/>
</dbReference>
<dbReference type="AlphaFoldDB" id="A0A0K8MCV8"/>
<dbReference type="GO" id="GO:0016020">
    <property type="term" value="C:membrane"/>
    <property type="evidence" value="ECO:0007669"/>
    <property type="project" value="UniProtKB-SubCell"/>
</dbReference>
<feature type="transmembrane region" description="Helical" evidence="5">
    <location>
        <begin position="33"/>
        <end position="52"/>
    </location>
</feature>
<organism evidence="7 8">
    <name type="scientific">Caedimonas varicaedens</name>
    <dbReference type="NCBI Taxonomy" id="1629334"/>
    <lineage>
        <taxon>Bacteria</taxon>
        <taxon>Pseudomonadati</taxon>
        <taxon>Pseudomonadota</taxon>
        <taxon>Alphaproteobacteria</taxon>
        <taxon>Holosporales</taxon>
        <taxon>Caedimonadaceae</taxon>
        <taxon>Caedimonas</taxon>
    </lineage>
</organism>
<evidence type="ECO:0000256" key="5">
    <source>
        <dbReference type="SAM" id="Phobius"/>
    </source>
</evidence>
<evidence type="ECO:0000256" key="4">
    <source>
        <dbReference type="ARBA" id="ARBA00023136"/>
    </source>
</evidence>
<dbReference type="PANTHER" id="PTHR32322">
    <property type="entry name" value="INNER MEMBRANE TRANSPORTER"/>
    <property type="match status" value="1"/>
</dbReference>
<evidence type="ECO:0000256" key="2">
    <source>
        <dbReference type="ARBA" id="ARBA00022692"/>
    </source>
</evidence>
<evidence type="ECO:0000313" key="8">
    <source>
        <dbReference type="Proteomes" id="UP000036771"/>
    </source>
</evidence>